<keyword evidence="4" id="KW-1185">Reference proteome</keyword>
<dbReference type="RefSeq" id="WP_155334781.1">
    <property type="nucleotide sequence ID" value="NZ_BAAABN010000078.1"/>
</dbReference>
<dbReference type="OrthoDB" id="9801445at2"/>
<protein>
    <submittedName>
        <fullName evidence="3">Uncharacterized protein</fullName>
    </submittedName>
</protein>
<comment type="caution">
    <text evidence="3">The sequence shown here is derived from an EMBL/GenBank/DDBJ whole genome shotgun (WGS) entry which is preliminary data.</text>
</comment>
<evidence type="ECO:0000256" key="2">
    <source>
        <dbReference type="SAM" id="MobiDB-lite"/>
    </source>
</evidence>
<dbReference type="Gene3D" id="3.40.50.10310">
    <property type="entry name" value="Creatininase"/>
    <property type="match status" value="1"/>
</dbReference>
<evidence type="ECO:0000313" key="3">
    <source>
        <dbReference type="EMBL" id="GER98328.1"/>
    </source>
</evidence>
<dbReference type="InterPro" id="IPR003785">
    <property type="entry name" value="Creatininase/forma_Hydrolase"/>
</dbReference>
<reference evidence="3 4" key="1">
    <citation type="submission" date="2019-10" db="EMBL/GenBank/DDBJ databases">
        <title>Whole genome shotgun sequence of Acrocarpospora corrugata NBRC 13972.</title>
        <authorList>
            <person name="Ichikawa N."/>
            <person name="Kimura A."/>
            <person name="Kitahashi Y."/>
            <person name="Komaki H."/>
            <person name="Oguchi A."/>
        </authorList>
    </citation>
    <scope>NUCLEOTIDE SEQUENCE [LARGE SCALE GENOMIC DNA]</scope>
    <source>
        <strain evidence="3 4">NBRC 13972</strain>
    </source>
</reference>
<feature type="region of interest" description="Disordered" evidence="2">
    <location>
        <begin position="1"/>
        <end position="23"/>
    </location>
</feature>
<accession>A0A5M3VQ41</accession>
<dbReference type="EMBL" id="BLAD01000036">
    <property type="protein sequence ID" value="GER98328.1"/>
    <property type="molecule type" value="Genomic_DNA"/>
</dbReference>
<name>A0A5M3VQ41_9ACTN</name>
<sequence length="175" mass="18399">MSLLHQLMSRPVATGGRDENTNTAIVPIGRGDPLVPRNDVLIAGAIVRELAENYPLRVLPPITVCGPVGPVGFGALALGALLSGVYDSVAKSGVRSLVLVNAGEVDDDLVAVAREASAHGRRIEVFPTQRDWEAAYLSAQGHRPPDEDPAGGAEKGRLILSSLMRSFRSVSLKSG</sequence>
<organism evidence="3 4">
    <name type="scientific">Acrocarpospora corrugata</name>
    <dbReference type="NCBI Taxonomy" id="35763"/>
    <lineage>
        <taxon>Bacteria</taxon>
        <taxon>Bacillati</taxon>
        <taxon>Actinomycetota</taxon>
        <taxon>Actinomycetes</taxon>
        <taxon>Streptosporangiales</taxon>
        <taxon>Streptosporangiaceae</taxon>
        <taxon>Acrocarpospora</taxon>
    </lineage>
</organism>
<dbReference type="Proteomes" id="UP000334990">
    <property type="component" value="Unassembled WGS sequence"/>
</dbReference>
<dbReference type="Pfam" id="PF02633">
    <property type="entry name" value="Creatininase"/>
    <property type="match status" value="1"/>
</dbReference>
<dbReference type="SUPFAM" id="SSF102215">
    <property type="entry name" value="Creatininase"/>
    <property type="match status" value="1"/>
</dbReference>
<evidence type="ECO:0000313" key="4">
    <source>
        <dbReference type="Proteomes" id="UP000334990"/>
    </source>
</evidence>
<evidence type="ECO:0000256" key="1">
    <source>
        <dbReference type="ARBA" id="ARBA00024029"/>
    </source>
</evidence>
<dbReference type="InterPro" id="IPR024087">
    <property type="entry name" value="Creatininase-like_sf"/>
</dbReference>
<gene>
    <name evidence="3" type="ORF">Acor_03900</name>
</gene>
<proteinExistence type="inferred from homology"/>
<dbReference type="AlphaFoldDB" id="A0A5M3VQ41"/>
<comment type="similarity">
    <text evidence="1">Belongs to the creatininase superfamily.</text>
</comment>